<dbReference type="PANTHER" id="PTHR19444:SF13">
    <property type="entry name" value="PROTEIN UNC-93 HOMOLOG A"/>
    <property type="match status" value="1"/>
</dbReference>
<comment type="caution">
    <text evidence="3">The sequence shown here is derived from an EMBL/GenBank/DDBJ whole genome shotgun (WGS) entry which is preliminary data.</text>
</comment>
<reference evidence="4" key="1">
    <citation type="journal article" date="2017" name="Plant J.">
        <title>The pomegranate (Punica granatum L.) genome and the genomics of punicalagin biosynthesis.</title>
        <authorList>
            <person name="Qin G."/>
            <person name="Xu C."/>
            <person name="Ming R."/>
            <person name="Tang H."/>
            <person name="Guyot R."/>
            <person name="Kramer E.M."/>
            <person name="Hu Y."/>
            <person name="Yi X."/>
            <person name="Qi Y."/>
            <person name="Xu X."/>
            <person name="Gao Z."/>
            <person name="Pan H."/>
            <person name="Jian J."/>
            <person name="Tian Y."/>
            <person name="Yue Z."/>
            <person name="Xu Y."/>
        </authorList>
    </citation>
    <scope>NUCLEOTIDE SEQUENCE [LARGE SCALE GENOMIC DNA]</scope>
    <source>
        <strain evidence="4">cv. Dabenzi</strain>
    </source>
</reference>
<name>A0A218VW50_PUNGR</name>
<gene>
    <name evidence="3" type="ORF">CDL15_Pgr020583</name>
</gene>
<dbReference type="PANTHER" id="PTHR19444">
    <property type="entry name" value="UNC-93 RELATED"/>
    <property type="match status" value="1"/>
</dbReference>
<keyword evidence="2" id="KW-0472">Membrane</keyword>
<organism evidence="3 4">
    <name type="scientific">Punica granatum</name>
    <name type="common">Pomegranate</name>
    <dbReference type="NCBI Taxonomy" id="22663"/>
    <lineage>
        <taxon>Eukaryota</taxon>
        <taxon>Viridiplantae</taxon>
        <taxon>Streptophyta</taxon>
        <taxon>Embryophyta</taxon>
        <taxon>Tracheophyta</taxon>
        <taxon>Spermatophyta</taxon>
        <taxon>Magnoliopsida</taxon>
        <taxon>eudicotyledons</taxon>
        <taxon>Gunneridae</taxon>
        <taxon>Pentapetalae</taxon>
        <taxon>rosids</taxon>
        <taxon>malvids</taxon>
        <taxon>Myrtales</taxon>
        <taxon>Lythraceae</taxon>
        <taxon>Punica</taxon>
    </lineage>
</organism>
<dbReference type="Proteomes" id="UP000197138">
    <property type="component" value="Unassembled WGS sequence"/>
</dbReference>
<keyword evidence="2" id="KW-0812">Transmembrane</keyword>
<dbReference type="InterPro" id="IPR051951">
    <property type="entry name" value="UNC-93_regulatory"/>
</dbReference>
<evidence type="ECO:0000256" key="1">
    <source>
        <dbReference type="ARBA" id="ARBA00009172"/>
    </source>
</evidence>
<sequence length="178" mass="18870">MDSSVPRDEESPLLVANQLSDEAHRKHSRDVHILSCGFLLIFLAYGAAQNLESSVNTVTSIVVPNLTLLHGTYLTSTAWSYSKVSNLHEGTVIGSFNGEFWGMVASHQFIGNLISLAILQDDGGGSTSGTTLLFVLFLCSMTLGTVLLAEFTKDVVAPVLGVHGVGGSMAAMGLLMQL</sequence>
<dbReference type="AlphaFoldDB" id="A0A218VW50"/>
<evidence type="ECO:0000313" key="3">
    <source>
        <dbReference type="EMBL" id="OWM64616.1"/>
    </source>
</evidence>
<accession>A0A218VW50</accession>
<protein>
    <submittedName>
        <fullName evidence="3">Uncharacterized protein</fullName>
    </submittedName>
</protein>
<comment type="similarity">
    <text evidence="1">Belongs to the unc-93 family.</text>
</comment>
<evidence type="ECO:0000256" key="2">
    <source>
        <dbReference type="SAM" id="Phobius"/>
    </source>
</evidence>
<proteinExistence type="inferred from homology"/>
<evidence type="ECO:0000313" key="4">
    <source>
        <dbReference type="Proteomes" id="UP000197138"/>
    </source>
</evidence>
<feature type="transmembrane region" description="Helical" evidence="2">
    <location>
        <begin position="131"/>
        <end position="149"/>
    </location>
</feature>
<feature type="transmembrane region" description="Helical" evidence="2">
    <location>
        <begin position="155"/>
        <end position="176"/>
    </location>
</feature>
<dbReference type="EMBL" id="MTKT01005809">
    <property type="protein sequence ID" value="OWM64616.1"/>
    <property type="molecule type" value="Genomic_DNA"/>
</dbReference>
<keyword evidence="2" id="KW-1133">Transmembrane helix</keyword>
<feature type="transmembrane region" description="Helical" evidence="2">
    <location>
        <begin position="31"/>
        <end position="48"/>
    </location>
</feature>